<proteinExistence type="predicted"/>
<dbReference type="PIRSF" id="PIRSF036410">
    <property type="entry name" value="EutE_PduP"/>
    <property type="match status" value="1"/>
</dbReference>
<evidence type="ECO:0000256" key="2">
    <source>
        <dbReference type="ARBA" id="ARBA00023027"/>
    </source>
</evidence>
<accession>A0A160T5B8</accession>
<evidence type="ECO:0000256" key="1">
    <source>
        <dbReference type="ARBA" id="ARBA00023002"/>
    </source>
</evidence>
<keyword evidence="2" id="KW-0520">NAD</keyword>
<dbReference type="InterPro" id="IPR015590">
    <property type="entry name" value="Aldehyde_DH_dom"/>
</dbReference>
<evidence type="ECO:0000313" key="6">
    <source>
        <dbReference type="Proteomes" id="UP000215027"/>
    </source>
</evidence>
<gene>
    <name evidence="5" type="ORF">CFX0092_A2147</name>
</gene>
<dbReference type="InterPro" id="IPR016161">
    <property type="entry name" value="Ald_DH/histidinol_DH"/>
</dbReference>
<keyword evidence="6" id="KW-1185">Reference proteome</keyword>
<dbReference type="InterPro" id="IPR012408">
    <property type="entry name" value="Acetald_propionald_DH-rel"/>
</dbReference>
<dbReference type="InterPro" id="IPR016162">
    <property type="entry name" value="Ald_DH_N"/>
</dbReference>
<evidence type="ECO:0000259" key="4">
    <source>
        <dbReference type="Pfam" id="PF00171"/>
    </source>
</evidence>
<dbReference type="InterPro" id="IPR016163">
    <property type="entry name" value="Ald_DH_C"/>
</dbReference>
<evidence type="ECO:0000256" key="3">
    <source>
        <dbReference type="SAM" id="MobiDB-lite"/>
    </source>
</evidence>
<sequence length="505" mass="53137">MDDREIQSIIERVMREVGGAAPGGAKTPPPAAPTPATKAAEPPRPAGRANGGYGATPQAAPSAGDDGVYATLDEAAAAARAAFLRLNALPLDIRKDMVAHMRRAARENALLLAELAHSETGMGRVEDKVLKNVLNADKAPGTEALVPHAWSGDRGLTLVEYAPYGVIGALTPSTNPTSTVICNAISMIAAGNAVVFNAHPSAKGASNRTVQILNRAIRAAGGPADLLTCVANPTLESAQALMTHKLIRLLVVTGGTPVVRAAMQSGKRAVCAGPGNPPVVVDETADIAQAGRDIVIGGSFDNNIVCTTEKETFVVASVADDLIRAMEANGALRLNSWQFNRLWKAVTTADHGPRKYADMNKAFIGKNANVLLAEIGVSAGPEVRQIVVEVEQNHPVVWSEQMMPIMPVVRVNNANEAIDLAVEAEHGFRHTAVMHSKNLDNLSRMAREMDCSIFVKNGPCLAGLGYGGEGFCSFTIASPTGEGITGPISFSRIRRCTLVDSFRIV</sequence>
<dbReference type="SUPFAM" id="SSF53720">
    <property type="entry name" value="ALDH-like"/>
    <property type="match status" value="1"/>
</dbReference>
<keyword evidence="1" id="KW-0560">Oxidoreductase</keyword>
<feature type="region of interest" description="Disordered" evidence="3">
    <location>
        <begin position="1"/>
        <end position="62"/>
    </location>
</feature>
<evidence type="ECO:0000313" key="5">
    <source>
        <dbReference type="EMBL" id="CUS04025.2"/>
    </source>
</evidence>
<dbReference type="Gene3D" id="3.40.605.10">
    <property type="entry name" value="Aldehyde Dehydrogenase, Chain A, domain 1"/>
    <property type="match status" value="1"/>
</dbReference>
<organism evidence="5 6">
    <name type="scientific">Candidatus Promineifilum breve</name>
    <dbReference type="NCBI Taxonomy" id="1806508"/>
    <lineage>
        <taxon>Bacteria</taxon>
        <taxon>Bacillati</taxon>
        <taxon>Chloroflexota</taxon>
        <taxon>Ardenticatenia</taxon>
        <taxon>Candidatus Promineifilales</taxon>
        <taxon>Candidatus Promineifilaceae</taxon>
        <taxon>Candidatus Promineifilum</taxon>
    </lineage>
</organism>
<dbReference type="EMBL" id="LN890655">
    <property type="protein sequence ID" value="CUS04025.2"/>
    <property type="molecule type" value="Genomic_DNA"/>
</dbReference>
<name>A0A160T5B8_9CHLR</name>
<dbReference type="KEGG" id="pbf:CFX0092_A2147"/>
<feature type="domain" description="Aldehyde dehydrogenase" evidence="4">
    <location>
        <begin position="70"/>
        <end position="459"/>
    </location>
</feature>
<dbReference type="GO" id="GO:0008774">
    <property type="term" value="F:acetaldehyde dehydrogenase (acetylating) activity"/>
    <property type="evidence" value="ECO:0007669"/>
    <property type="project" value="InterPro"/>
</dbReference>
<dbReference type="CDD" id="cd07121">
    <property type="entry name" value="ALDH_EutE"/>
    <property type="match status" value="1"/>
</dbReference>
<reference evidence="5" key="1">
    <citation type="submission" date="2016-01" db="EMBL/GenBank/DDBJ databases">
        <authorList>
            <person name="Mcilroy J.S."/>
            <person name="Karst M S."/>
            <person name="Albertsen M."/>
        </authorList>
    </citation>
    <scope>NUCLEOTIDE SEQUENCE</scope>
    <source>
        <strain evidence="5">Cfx-K</strain>
    </source>
</reference>
<dbReference type="RefSeq" id="WP_095043428.1">
    <property type="nucleotide sequence ID" value="NZ_LN890655.1"/>
</dbReference>
<dbReference type="NCBIfam" id="NF011927">
    <property type="entry name" value="PRK15398.1"/>
    <property type="match status" value="1"/>
</dbReference>
<dbReference type="Pfam" id="PF00171">
    <property type="entry name" value="Aldedh"/>
    <property type="match status" value="1"/>
</dbReference>
<protein>
    <submittedName>
        <fullName evidence="5">Aldehyde dehydrogenase, ethanolamine utilization protein (EutE)</fullName>
    </submittedName>
</protein>
<dbReference type="Gene3D" id="3.40.309.10">
    <property type="entry name" value="Aldehyde Dehydrogenase, Chain A, domain 2"/>
    <property type="match status" value="1"/>
</dbReference>
<dbReference type="AlphaFoldDB" id="A0A160T5B8"/>
<dbReference type="Proteomes" id="UP000215027">
    <property type="component" value="Chromosome I"/>
</dbReference>
<dbReference type="PANTHER" id="PTHR11699">
    <property type="entry name" value="ALDEHYDE DEHYDROGENASE-RELATED"/>
    <property type="match status" value="1"/>
</dbReference>